<evidence type="ECO:0000256" key="9">
    <source>
        <dbReference type="ARBA" id="ARBA00022619"/>
    </source>
</evidence>
<dbReference type="PANTHER" id="PTHR21327">
    <property type="entry name" value="GTP CYCLOHYDROLASE II-RELATED"/>
    <property type="match status" value="1"/>
</dbReference>
<evidence type="ECO:0000313" key="18">
    <source>
        <dbReference type="Proteomes" id="UP000829194"/>
    </source>
</evidence>
<dbReference type="Proteomes" id="UP000829194">
    <property type="component" value="Chromosome"/>
</dbReference>
<dbReference type="NCBIfam" id="TIGR00506">
    <property type="entry name" value="ribB"/>
    <property type="match status" value="1"/>
</dbReference>
<keyword evidence="12 14" id="KW-0464">Manganese</keyword>
<feature type="domain" description="GTP cyclohydrolase II" evidence="16">
    <location>
        <begin position="208"/>
        <end position="385"/>
    </location>
</feature>
<feature type="binding site" evidence="14">
    <location>
        <position position="143"/>
    </location>
    <ligand>
        <name>Mg(2+)</name>
        <dbReference type="ChEBI" id="CHEBI:18420"/>
        <label>2</label>
    </ligand>
</feature>
<comment type="pathway">
    <text evidence="4 14">Cofactor biosynthesis; riboflavin biosynthesis; 2-hydroxy-3-oxobutyl phosphate from D-ribulose 5-phosphate: step 1/1.</text>
</comment>
<gene>
    <name evidence="14 17" type="primary">ribB</name>
    <name evidence="17" type="ORF">MOV92_19020</name>
</gene>
<feature type="site" description="Essential for catalytic activity" evidence="14">
    <location>
        <position position="164"/>
    </location>
</feature>
<evidence type="ECO:0000256" key="3">
    <source>
        <dbReference type="ARBA" id="ARBA00002284"/>
    </source>
</evidence>
<keyword evidence="13 14" id="KW-0456">Lyase</keyword>
<dbReference type="RefSeq" id="WP_057944132.1">
    <property type="nucleotide sequence ID" value="NZ_CP011131.1"/>
</dbReference>
<keyword evidence="18" id="KW-1185">Reference proteome</keyword>
<evidence type="ECO:0000256" key="1">
    <source>
        <dbReference type="ARBA" id="ARBA00000141"/>
    </source>
</evidence>
<proteinExistence type="inferred from homology"/>
<evidence type="ECO:0000256" key="8">
    <source>
        <dbReference type="ARBA" id="ARBA00018836"/>
    </source>
</evidence>
<evidence type="ECO:0000313" key="17">
    <source>
        <dbReference type="EMBL" id="UNP28556.1"/>
    </source>
</evidence>
<keyword evidence="10 14" id="KW-0479">Metal-binding</keyword>
<feature type="binding site" evidence="14">
    <location>
        <position position="32"/>
    </location>
    <ligand>
        <name>D-ribulose 5-phosphate</name>
        <dbReference type="ChEBI" id="CHEBI:58121"/>
    </ligand>
</feature>
<keyword evidence="9 14" id="KW-0686">Riboflavin biosynthesis</keyword>
<evidence type="ECO:0000256" key="15">
    <source>
        <dbReference type="SAM" id="MobiDB-lite"/>
    </source>
</evidence>
<feature type="binding site" evidence="14">
    <location>
        <begin position="140"/>
        <end position="144"/>
    </location>
    <ligand>
        <name>D-ribulose 5-phosphate</name>
        <dbReference type="ChEBI" id="CHEBI:58121"/>
    </ligand>
</feature>
<feature type="region of interest" description="Disordered" evidence="15">
    <location>
        <begin position="309"/>
        <end position="336"/>
    </location>
</feature>
<dbReference type="PIRSF" id="PIRSF001259">
    <property type="entry name" value="RibA"/>
    <property type="match status" value="1"/>
</dbReference>
<evidence type="ECO:0000256" key="2">
    <source>
        <dbReference type="ARBA" id="ARBA00001936"/>
    </source>
</evidence>
<evidence type="ECO:0000256" key="4">
    <source>
        <dbReference type="ARBA" id="ARBA00004904"/>
    </source>
</evidence>
<dbReference type="InterPro" id="IPR036144">
    <property type="entry name" value="RibA-like_sf"/>
</dbReference>
<dbReference type="SUPFAM" id="SSF55821">
    <property type="entry name" value="YrdC/RibB"/>
    <property type="match status" value="1"/>
</dbReference>
<dbReference type="InterPro" id="IPR017945">
    <property type="entry name" value="DHBP_synth_RibB-like_a/b_dom"/>
</dbReference>
<comment type="cofactor">
    <cofactor evidence="2">
        <name>Mn(2+)</name>
        <dbReference type="ChEBI" id="CHEBI:29035"/>
    </cofactor>
</comment>
<dbReference type="Gene3D" id="3.90.870.10">
    <property type="entry name" value="DHBP synthase"/>
    <property type="match status" value="1"/>
</dbReference>
<feature type="compositionally biased region" description="Basic and acidic residues" evidence="15">
    <location>
        <begin position="309"/>
        <end position="322"/>
    </location>
</feature>
<organism evidence="17 18">
    <name type="scientific">Lysobacter gummosus</name>
    <dbReference type="NCBI Taxonomy" id="262324"/>
    <lineage>
        <taxon>Bacteria</taxon>
        <taxon>Pseudomonadati</taxon>
        <taxon>Pseudomonadota</taxon>
        <taxon>Gammaproteobacteria</taxon>
        <taxon>Lysobacterales</taxon>
        <taxon>Lysobacteraceae</taxon>
        <taxon>Lysobacter</taxon>
    </lineage>
</organism>
<comment type="subunit">
    <text evidence="14">Homodimer.</text>
</comment>
<dbReference type="GO" id="GO:0008686">
    <property type="term" value="F:3,4-dihydroxy-2-butanone-4-phosphate synthase activity"/>
    <property type="evidence" value="ECO:0007669"/>
    <property type="project" value="UniProtKB-EC"/>
</dbReference>
<protein>
    <recommendedName>
        <fullName evidence="8 14">3,4-dihydroxy-2-butanone 4-phosphate synthase</fullName>
        <shortName evidence="14">DHBP synthase</shortName>
        <ecNumber evidence="7 14">4.1.99.12</ecNumber>
    </recommendedName>
</protein>
<evidence type="ECO:0000259" key="16">
    <source>
        <dbReference type="Pfam" id="PF00925"/>
    </source>
</evidence>
<reference evidence="17 18" key="1">
    <citation type="submission" date="2022-03" db="EMBL/GenBank/DDBJ databases">
        <title>Complete genome sequence of Lysobacter capsici VKM B-2533 and Lysobacter gummosus 10.1.1, promising sources of lytic agents.</title>
        <authorList>
            <person name="Tarlachkov S.V."/>
            <person name="Kudryakova I.V."/>
            <person name="Afoshin A.S."/>
            <person name="Leontyevskaya E.A."/>
            <person name="Leontyevskaya N.V."/>
        </authorList>
    </citation>
    <scope>NUCLEOTIDE SEQUENCE [LARGE SCALE GENOMIC DNA]</scope>
    <source>
        <strain evidence="17 18">10.1.1</strain>
    </source>
</reference>
<dbReference type="EC" id="4.1.99.12" evidence="7 14"/>
<dbReference type="InterPro" id="IPR032677">
    <property type="entry name" value="GTP_cyclohydro_II"/>
</dbReference>
<dbReference type="EMBL" id="CP093547">
    <property type="protein sequence ID" value="UNP28556.1"/>
    <property type="molecule type" value="Genomic_DNA"/>
</dbReference>
<dbReference type="Pfam" id="PF00926">
    <property type="entry name" value="DHBP_synthase"/>
    <property type="match status" value="1"/>
</dbReference>
<comment type="catalytic activity">
    <reaction evidence="1 14">
        <text>D-ribulose 5-phosphate = (2S)-2-hydroxy-3-oxobutyl phosphate + formate + H(+)</text>
        <dbReference type="Rhea" id="RHEA:18457"/>
        <dbReference type="ChEBI" id="CHEBI:15378"/>
        <dbReference type="ChEBI" id="CHEBI:15740"/>
        <dbReference type="ChEBI" id="CHEBI:58121"/>
        <dbReference type="ChEBI" id="CHEBI:58830"/>
        <dbReference type="EC" id="4.1.99.12"/>
    </reaction>
</comment>
<sequence length="391" mass="41986">MSFASVPELLEEIRAGRMVVIVDDEDRENEGDLIMAAELVRPADINFMVTHARGLVCLSLMRERCLQLGLGPMVRDNTSSHHTNFTVSIEAAEGVTTGISAYDRAHTVRTAVRPDAKPSDLAQPGHIFPLMSQPGGVLSRAGHTEAASDLALLAGLEPAGVLVEILNADGSMARRPQLEAFAAEHGLKIGSIEELIRYRLATEHTVERVDSREIETEHGPFQLLSYRDRLTHSLHFALTRGVADANTPTLVRVHVQNPLADALHWRRPDFGPAVGDVLAAIAREGRGALVLLADHADAEALLARVREQPATHADGHGAHEPAFEGQGGTAPAEPPTRGHALLEWRRNGAGGQILADLGLGKLRVLGTPRRQIGLAGFGLEVVEYVDIAALG</sequence>
<evidence type="ECO:0000256" key="12">
    <source>
        <dbReference type="ARBA" id="ARBA00023211"/>
    </source>
</evidence>
<evidence type="ECO:0000256" key="6">
    <source>
        <dbReference type="ARBA" id="ARBA00008976"/>
    </source>
</evidence>
<evidence type="ECO:0000256" key="10">
    <source>
        <dbReference type="ARBA" id="ARBA00022723"/>
    </source>
</evidence>
<comment type="function">
    <text evidence="3 14">Catalyzes the conversion of D-ribulose 5-phosphate to formate and 3,4-dihydroxy-2-butanone 4-phosphate.</text>
</comment>
<dbReference type="PANTHER" id="PTHR21327:SF34">
    <property type="entry name" value="3,4-DIHYDROXY-2-BUTANONE 4-PHOSPHATE SYNTHASE"/>
    <property type="match status" value="1"/>
</dbReference>
<feature type="binding site" evidence="14">
    <location>
        <position position="28"/>
    </location>
    <ligand>
        <name>Mg(2+)</name>
        <dbReference type="ChEBI" id="CHEBI:18420"/>
        <label>2</label>
    </ligand>
</feature>
<comment type="similarity">
    <text evidence="14">Belongs to the DHBP synthase family.</text>
</comment>
<comment type="similarity">
    <text evidence="6">In the C-terminal section; belongs to the GTP cyclohydrolase II family.</text>
</comment>
<name>A0ABY3XAU2_9GAMM</name>
<feature type="binding site" evidence="14">
    <location>
        <position position="28"/>
    </location>
    <ligand>
        <name>Mg(2+)</name>
        <dbReference type="ChEBI" id="CHEBI:18420"/>
        <label>1</label>
    </ligand>
</feature>
<evidence type="ECO:0000256" key="13">
    <source>
        <dbReference type="ARBA" id="ARBA00023239"/>
    </source>
</evidence>
<dbReference type="SUPFAM" id="SSF142695">
    <property type="entry name" value="RibA-like"/>
    <property type="match status" value="1"/>
</dbReference>
<evidence type="ECO:0000256" key="14">
    <source>
        <dbReference type="HAMAP-Rule" id="MF_00180"/>
    </source>
</evidence>
<dbReference type="Pfam" id="PF00925">
    <property type="entry name" value="GTP_cyclohydro2"/>
    <property type="match status" value="1"/>
</dbReference>
<feature type="binding site" evidence="14">
    <location>
        <begin position="27"/>
        <end position="28"/>
    </location>
    <ligand>
        <name>D-ribulose 5-phosphate</name>
        <dbReference type="ChEBI" id="CHEBI:58121"/>
    </ligand>
</feature>
<dbReference type="Gene3D" id="3.40.50.10990">
    <property type="entry name" value="GTP cyclohydrolase II"/>
    <property type="match status" value="2"/>
</dbReference>
<evidence type="ECO:0000256" key="11">
    <source>
        <dbReference type="ARBA" id="ARBA00022842"/>
    </source>
</evidence>
<feature type="site" description="Essential for catalytic activity" evidence="14">
    <location>
        <position position="126"/>
    </location>
</feature>
<comment type="similarity">
    <text evidence="5">In the N-terminal section; belongs to the DHBP synthase family.</text>
</comment>
<keyword evidence="11 14" id="KW-0460">Magnesium</keyword>
<dbReference type="HAMAP" id="MF_00180">
    <property type="entry name" value="RibB"/>
    <property type="match status" value="1"/>
</dbReference>
<comment type="cofactor">
    <cofactor evidence="14">
        <name>Mg(2+)</name>
        <dbReference type="ChEBI" id="CHEBI:18420"/>
    </cofactor>
    <cofactor evidence="14">
        <name>Mn(2+)</name>
        <dbReference type="ChEBI" id="CHEBI:29035"/>
    </cofactor>
    <text evidence="14">Binds 2 divalent metal cations per subunit. Magnesium or manganese.</text>
</comment>
<dbReference type="InterPro" id="IPR000422">
    <property type="entry name" value="DHBP_synthase_RibB"/>
</dbReference>
<evidence type="ECO:0000256" key="5">
    <source>
        <dbReference type="ARBA" id="ARBA00005520"/>
    </source>
</evidence>
<accession>A0ABY3XAU2</accession>
<evidence type="ECO:0000256" key="7">
    <source>
        <dbReference type="ARBA" id="ARBA00012153"/>
    </source>
</evidence>